<dbReference type="EMBL" id="JAUNZN010000002">
    <property type="protein sequence ID" value="KAK4828080.1"/>
    <property type="molecule type" value="Genomic_DNA"/>
</dbReference>
<evidence type="ECO:0000313" key="2">
    <source>
        <dbReference type="EMBL" id="KAK4828080.1"/>
    </source>
</evidence>
<keyword evidence="3" id="KW-1185">Reference proteome</keyword>
<comment type="caution">
    <text evidence="2">The sequence shown here is derived from an EMBL/GenBank/DDBJ whole genome shotgun (WGS) entry which is preliminary data.</text>
</comment>
<feature type="non-terminal residue" evidence="2">
    <location>
        <position position="170"/>
    </location>
</feature>
<feature type="region of interest" description="Disordered" evidence="1">
    <location>
        <begin position="150"/>
        <end position="170"/>
    </location>
</feature>
<organism evidence="2 3">
    <name type="scientific">Mycteria americana</name>
    <name type="common">Wood stork</name>
    <dbReference type="NCBI Taxonomy" id="33587"/>
    <lineage>
        <taxon>Eukaryota</taxon>
        <taxon>Metazoa</taxon>
        <taxon>Chordata</taxon>
        <taxon>Craniata</taxon>
        <taxon>Vertebrata</taxon>
        <taxon>Euteleostomi</taxon>
        <taxon>Archelosauria</taxon>
        <taxon>Archosauria</taxon>
        <taxon>Dinosauria</taxon>
        <taxon>Saurischia</taxon>
        <taxon>Theropoda</taxon>
        <taxon>Coelurosauria</taxon>
        <taxon>Aves</taxon>
        <taxon>Neognathae</taxon>
        <taxon>Neoaves</taxon>
        <taxon>Aequornithes</taxon>
        <taxon>Ciconiiformes</taxon>
        <taxon>Ciconiidae</taxon>
        <taxon>Mycteria</taxon>
    </lineage>
</organism>
<sequence>MVLSDRTRGNGHELKHRRFLLNIRKCFFTVRVTKHWHKLPREVVEPPSLEILKSHLDMSNCVLDYNSKTVATRPRKVITPLCSVLVRPNLEHCVQFWVPKYKKIGLNPAKRDYRDAARLFSEMQSGRTRSNRQVAARKILMRYKKKELPRDRDQSLEQASGNAVKSAILE</sequence>
<dbReference type="AlphaFoldDB" id="A0AAN7S4C9"/>
<evidence type="ECO:0000313" key="3">
    <source>
        <dbReference type="Proteomes" id="UP001333110"/>
    </source>
</evidence>
<protein>
    <submittedName>
        <fullName evidence="2">Uncharacterized protein</fullName>
    </submittedName>
</protein>
<dbReference type="Proteomes" id="UP001333110">
    <property type="component" value="Unassembled WGS sequence"/>
</dbReference>
<gene>
    <name evidence="2" type="ORF">QYF61_023140</name>
</gene>
<name>A0AAN7S4C9_MYCAM</name>
<evidence type="ECO:0000256" key="1">
    <source>
        <dbReference type="SAM" id="MobiDB-lite"/>
    </source>
</evidence>
<proteinExistence type="predicted"/>
<accession>A0AAN7S4C9</accession>
<reference evidence="2 3" key="1">
    <citation type="journal article" date="2023" name="J. Hered.">
        <title>Chromosome-level genome of the wood stork (Mycteria americana) provides insight into avian chromosome evolution.</title>
        <authorList>
            <person name="Flamio R. Jr."/>
            <person name="Ramstad K.M."/>
        </authorList>
    </citation>
    <scope>NUCLEOTIDE SEQUENCE [LARGE SCALE GENOMIC DNA]</scope>
    <source>
        <strain evidence="2">JAX WOST 10</strain>
    </source>
</reference>